<evidence type="ECO:0000313" key="1">
    <source>
        <dbReference type="EMBL" id="BBU69799.1"/>
    </source>
</evidence>
<dbReference type="EMBL" id="AP022345">
    <property type="protein sequence ID" value="BBU69799.1"/>
    <property type="molecule type" value="Genomic_DNA"/>
</dbReference>
<reference evidence="2" key="1">
    <citation type="submission" date="2020-01" db="EMBL/GenBank/DDBJ databases">
        <title>Phosphoaccumulans saitamaens gen. nov., sp. nov., a polyphosphate accumulating bacterium isolated from surface river water.</title>
        <authorList>
            <person name="Watanabe K."/>
            <person name="Suda W."/>
        </authorList>
    </citation>
    <scope>NUCLEOTIDE SEQUENCE [LARGE SCALE GENOMIC DNA]</scope>
    <source>
        <strain evidence="2">ICHIAU1</strain>
    </source>
</reference>
<evidence type="ECO:0000313" key="2">
    <source>
        <dbReference type="Proteomes" id="UP000463961"/>
    </source>
</evidence>
<dbReference type="Proteomes" id="UP000463961">
    <property type="component" value="Chromosome"/>
</dbReference>
<accession>A0A679HXQ1</accession>
<gene>
    <name evidence="1" type="ORF">ICHIAU1_20820</name>
</gene>
<proteinExistence type="predicted"/>
<keyword evidence="2" id="KW-1185">Reference proteome</keyword>
<protein>
    <submittedName>
        <fullName evidence="1">Uncharacterized protein</fullName>
    </submittedName>
</protein>
<dbReference type="AlphaFoldDB" id="A0A679HXQ1"/>
<dbReference type="Pfam" id="PF09600">
    <property type="entry name" value="Cyd_oper_YbgE"/>
    <property type="match status" value="1"/>
</dbReference>
<name>A0A679HXQ1_9RHOO</name>
<dbReference type="InterPro" id="IPR011846">
    <property type="entry name" value="Cyd_oper_YbgE"/>
</dbReference>
<organism evidence="1 2">
    <name type="scientific">Fluviibacter phosphoraccumulans</name>
    <dbReference type="NCBI Taxonomy" id="1751046"/>
    <lineage>
        <taxon>Bacteria</taxon>
        <taxon>Pseudomonadati</taxon>
        <taxon>Pseudomonadota</taxon>
        <taxon>Betaproteobacteria</taxon>
        <taxon>Rhodocyclales</taxon>
        <taxon>Fluviibacteraceae</taxon>
        <taxon>Fluviibacter</taxon>
    </lineage>
</organism>
<sequence length="70" mass="7696">MIALSIYPGFLVKPTGDVDRISAYLFFWSMTAGFIRGVGFIPKTRLLAIIFSGPACLITFTVSVVNLYAF</sequence>